<dbReference type="InterPro" id="IPR009061">
    <property type="entry name" value="DNA-bd_dom_put_sf"/>
</dbReference>
<reference evidence="5" key="1">
    <citation type="journal article" date="2019" name="Int. J. Syst. Evol. Microbiol.">
        <title>The Global Catalogue of Microorganisms (GCM) 10K type strain sequencing project: providing services to taxonomists for standard genome sequencing and annotation.</title>
        <authorList>
            <consortium name="The Broad Institute Genomics Platform"/>
            <consortium name="The Broad Institute Genome Sequencing Center for Infectious Disease"/>
            <person name="Wu L."/>
            <person name="Ma J."/>
        </authorList>
    </citation>
    <scope>NUCLEOTIDE SEQUENCE [LARGE SCALE GENOMIC DNA]</scope>
    <source>
        <strain evidence="5">CGMCC 4.7177</strain>
    </source>
</reference>
<evidence type="ECO:0000313" key="5">
    <source>
        <dbReference type="Proteomes" id="UP001595839"/>
    </source>
</evidence>
<dbReference type="Proteomes" id="UP001595839">
    <property type="component" value="Unassembled WGS sequence"/>
</dbReference>
<dbReference type="InterPro" id="IPR000551">
    <property type="entry name" value="MerR-type_HTH_dom"/>
</dbReference>
<dbReference type="SMART" id="SM00422">
    <property type="entry name" value="HTH_MERR"/>
    <property type="match status" value="1"/>
</dbReference>
<evidence type="ECO:0000259" key="3">
    <source>
        <dbReference type="PROSITE" id="PS50937"/>
    </source>
</evidence>
<feature type="compositionally biased region" description="Polar residues" evidence="2">
    <location>
        <begin position="209"/>
        <end position="230"/>
    </location>
</feature>
<dbReference type="PANTHER" id="PTHR30204">
    <property type="entry name" value="REDOX-CYCLING DRUG-SENSING TRANSCRIPTIONAL ACTIVATOR SOXR"/>
    <property type="match status" value="1"/>
</dbReference>
<feature type="domain" description="HTH merR-type" evidence="3">
    <location>
        <begin position="23"/>
        <end position="92"/>
    </location>
</feature>
<dbReference type="PANTHER" id="PTHR30204:SF93">
    <property type="entry name" value="HTH MERR-TYPE DOMAIN-CONTAINING PROTEIN"/>
    <property type="match status" value="1"/>
</dbReference>
<dbReference type="EMBL" id="JBHSFK010000021">
    <property type="protein sequence ID" value="MFC4503691.1"/>
    <property type="molecule type" value="Genomic_DNA"/>
</dbReference>
<name>A0ABV9AYW4_9ACTN</name>
<dbReference type="RefSeq" id="WP_381178484.1">
    <property type="nucleotide sequence ID" value="NZ_JBHSFK010000021.1"/>
</dbReference>
<evidence type="ECO:0000256" key="2">
    <source>
        <dbReference type="SAM" id="MobiDB-lite"/>
    </source>
</evidence>
<protein>
    <submittedName>
        <fullName evidence="4">MerR family transcriptional regulator</fullName>
    </submittedName>
</protein>
<comment type="caution">
    <text evidence="4">The sequence shown here is derived from an EMBL/GenBank/DDBJ whole genome shotgun (WGS) entry which is preliminary data.</text>
</comment>
<proteinExistence type="predicted"/>
<dbReference type="PROSITE" id="PS50937">
    <property type="entry name" value="HTH_MERR_2"/>
    <property type="match status" value="1"/>
</dbReference>
<accession>A0ABV9AYW4</accession>
<dbReference type="Pfam" id="PF13411">
    <property type="entry name" value="MerR_1"/>
    <property type="match status" value="1"/>
</dbReference>
<sequence>MSHQSMLSQDIRVMDGTQVAAPLLTIGDRARRTGLPVRTIRYWSETGVVPEATRSAGGHRLCDPAGLARLELAATLRELGLSRAEVRSVLNRESTVAEVAAIHVAALDAQITTLRLRRAVLSAIAAGDREEPGHMDRLNRMARLSAQERQRIIDDFAARVCEGLDAEPQLRDRLRGGGHRLPDAPTQEQLDAWLKLSEMMQDPEFQQMTRRAMEQSTGGHPETSGTGQNSEPDRHRLFAQNLDRTIGAAMREGVEPDSPRAAEVVDRLLGDPGPERRTAVRDRLRAHLDAGIDERLEHYRRLLAVMHGQQPPSPRAALYAWLADAIDAGAKQFREVDPGILRWGESIVSVGDEGTCGRAARS</sequence>
<dbReference type="Gene3D" id="1.10.1660.10">
    <property type="match status" value="1"/>
</dbReference>
<evidence type="ECO:0000256" key="1">
    <source>
        <dbReference type="ARBA" id="ARBA00023125"/>
    </source>
</evidence>
<keyword evidence="1" id="KW-0238">DNA-binding</keyword>
<dbReference type="InterPro" id="IPR047057">
    <property type="entry name" value="MerR_fam"/>
</dbReference>
<feature type="region of interest" description="Disordered" evidence="2">
    <location>
        <begin position="209"/>
        <end position="233"/>
    </location>
</feature>
<gene>
    <name evidence="4" type="ORF">ACFPIH_29990</name>
</gene>
<organism evidence="4 5">
    <name type="scientific">Streptomyces vulcanius</name>
    <dbReference type="NCBI Taxonomy" id="1441876"/>
    <lineage>
        <taxon>Bacteria</taxon>
        <taxon>Bacillati</taxon>
        <taxon>Actinomycetota</taxon>
        <taxon>Actinomycetes</taxon>
        <taxon>Kitasatosporales</taxon>
        <taxon>Streptomycetaceae</taxon>
        <taxon>Streptomyces</taxon>
    </lineage>
</organism>
<evidence type="ECO:0000313" key="4">
    <source>
        <dbReference type="EMBL" id="MFC4503691.1"/>
    </source>
</evidence>
<dbReference type="SUPFAM" id="SSF46955">
    <property type="entry name" value="Putative DNA-binding domain"/>
    <property type="match status" value="1"/>
</dbReference>
<keyword evidence="5" id="KW-1185">Reference proteome</keyword>